<keyword evidence="4" id="KW-1185">Reference proteome</keyword>
<evidence type="ECO:0000313" key="3">
    <source>
        <dbReference type="EMBL" id="PBL03494.1"/>
    </source>
</evidence>
<feature type="region of interest" description="Disordered" evidence="1">
    <location>
        <begin position="409"/>
        <end position="432"/>
    </location>
</feature>
<name>A0A2H3EVK2_ARMGA</name>
<proteinExistence type="predicted"/>
<evidence type="ECO:0000256" key="2">
    <source>
        <dbReference type="SAM" id="SignalP"/>
    </source>
</evidence>
<feature type="compositionally biased region" description="Low complexity" evidence="1">
    <location>
        <begin position="409"/>
        <end position="428"/>
    </location>
</feature>
<dbReference type="OrthoDB" id="2507450at2759"/>
<feature type="chain" id="PRO_5013628552" evidence="2">
    <location>
        <begin position="22"/>
        <end position="660"/>
    </location>
</feature>
<dbReference type="OMA" id="QQDMADQ"/>
<gene>
    <name evidence="3" type="ORF">ARMGADRAFT_912046</name>
</gene>
<dbReference type="STRING" id="47427.A0A2H3EVK2"/>
<dbReference type="InParanoid" id="A0A2H3EVK2"/>
<evidence type="ECO:0000256" key="1">
    <source>
        <dbReference type="SAM" id="MobiDB-lite"/>
    </source>
</evidence>
<accession>A0A2H3EVK2</accession>
<reference evidence="4" key="1">
    <citation type="journal article" date="2017" name="Nat. Ecol. Evol.">
        <title>Genome expansion and lineage-specific genetic innovations in the forest pathogenic fungi Armillaria.</title>
        <authorList>
            <person name="Sipos G."/>
            <person name="Prasanna A.N."/>
            <person name="Walter M.C."/>
            <person name="O'Connor E."/>
            <person name="Balint B."/>
            <person name="Krizsan K."/>
            <person name="Kiss B."/>
            <person name="Hess J."/>
            <person name="Varga T."/>
            <person name="Slot J."/>
            <person name="Riley R."/>
            <person name="Boka B."/>
            <person name="Rigling D."/>
            <person name="Barry K."/>
            <person name="Lee J."/>
            <person name="Mihaltcheva S."/>
            <person name="LaButti K."/>
            <person name="Lipzen A."/>
            <person name="Waldron R."/>
            <person name="Moloney N.M."/>
            <person name="Sperisen C."/>
            <person name="Kredics L."/>
            <person name="Vagvoelgyi C."/>
            <person name="Patrignani A."/>
            <person name="Fitzpatrick D."/>
            <person name="Nagy I."/>
            <person name="Doyle S."/>
            <person name="Anderson J.B."/>
            <person name="Grigoriev I.V."/>
            <person name="Gueldener U."/>
            <person name="Muensterkoetter M."/>
            <person name="Nagy L.G."/>
        </authorList>
    </citation>
    <scope>NUCLEOTIDE SEQUENCE [LARGE SCALE GENOMIC DNA]</scope>
    <source>
        <strain evidence="4">Ar21-2</strain>
    </source>
</reference>
<feature type="signal peptide" evidence="2">
    <location>
        <begin position="1"/>
        <end position="21"/>
    </location>
</feature>
<keyword evidence="2" id="KW-0732">Signal</keyword>
<organism evidence="3 4">
    <name type="scientific">Armillaria gallica</name>
    <name type="common">Bulbous honey fungus</name>
    <name type="synonym">Armillaria bulbosa</name>
    <dbReference type="NCBI Taxonomy" id="47427"/>
    <lineage>
        <taxon>Eukaryota</taxon>
        <taxon>Fungi</taxon>
        <taxon>Dikarya</taxon>
        <taxon>Basidiomycota</taxon>
        <taxon>Agaricomycotina</taxon>
        <taxon>Agaricomycetes</taxon>
        <taxon>Agaricomycetidae</taxon>
        <taxon>Agaricales</taxon>
        <taxon>Marasmiineae</taxon>
        <taxon>Physalacriaceae</taxon>
        <taxon>Armillaria</taxon>
    </lineage>
</organism>
<dbReference type="EMBL" id="KZ293644">
    <property type="protein sequence ID" value="PBL03494.1"/>
    <property type="molecule type" value="Genomic_DNA"/>
</dbReference>
<dbReference type="Proteomes" id="UP000217790">
    <property type="component" value="Unassembled WGS sequence"/>
</dbReference>
<dbReference type="AlphaFoldDB" id="A0A2H3EVK2"/>
<protein>
    <submittedName>
        <fullName evidence="3">Uncharacterized protein</fullName>
    </submittedName>
</protein>
<evidence type="ECO:0000313" key="4">
    <source>
        <dbReference type="Proteomes" id="UP000217790"/>
    </source>
</evidence>
<sequence length="660" mass="66127">MFSKAVFLAVTLLASSPEVLGRPRWLERDNRAVFLHPRRFGQEHPAVIDKLSAACPGEVCGTLAGAAITPLLAAQPECSQQDMADQIIDAAAQFDAATQANMIALAIEYRQAEKNTPPDFSTQPPTPRNSVFCQTAPKNSQLNGLVQAQDPANDPNLFFDPALGATVKLGSQANTFPFGTNGTSDTNSTATESATSETAQATETATATDSAAEVTSTDVLAADPCVSVVTVTVTGSATAAATNAVTVSVGTSTAATATSTSSAAIGDFGSCSVPQIEFGVGFDNRKETSFEPVDKTSYNHGSAQAIGIIAQFICDTLVNSCGADATAKATCANAETAVNNAPAKTGGQADAFNAVFGITTDFASIAAVDDQGNVIAGTGSSSSNTNATSVASASDTLATASATTAAAATDASSASQSTSTSSSSTSSSIGNFGSCSTPQIEFGVGFDGRKETSFEPVDKQSFNHGSAQAIGIIAQFICDQLVNSCGADATAKATCATAETAVNNAPAKTGGQADAFNAVFGIKTDFAAIAAVDDQGNVLSGAASSSKVADSATTTAATASSSSAAAATSTSTASTSGANLQKFTGALGEVTAPAVTGTSDGQFQVEGNSEFKNVQDALVRSCDVQHNQCANKANATGNQGDLTVAACGDQQNQCTANAKA</sequence>